<gene>
    <name evidence="2" type="ORF">SAMN04488008_10429</name>
</gene>
<dbReference type="InterPro" id="IPR038765">
    <property type="entry name" value="Papain-like_cys_pep_sf"/>
</dbReference>
<dbReference type="Proteomes" id="UP000198990">
    <property type="component" value="Unassembled WGS sequence"/>
</dbReference>
<evidence type="ECO:0000313" key="3">
    <source>
        <dbReference type="Proteomes" id="UP000198990"/>
    </source>
</evidence>
<reference evidence="3" key="1">
    <citation type="submission" date="2016-10" db="EMBL/GenBank/DDBJ databases">
        <authorList>
            <person name="Varghese N."/>
            <person name="Submissions S."/>
        </authorList>
    </citation>
    <scope>NUCLEOTIDE SEQUENCE [LARGE SCALE GENOMIC DNA]</scope>
    <source>
        <strain evidence="3">DSM 16471</strain>
    </source>
</reference>
<dbReference type="PANTHER" id="PTHR46333">
    <property type="entry name" value="CYTOKINESIS PROTEIN 3"/>
    <property type="match status" value="1"/>
</dbReference>
<dbReference type="Gene3D" id="3.10.620.30">
    <property type="match status" value="1"/>
</dbReference>
<dbReference type="SMART" id="SM00460">
    <property type="entry name" value="TGc"/>
    <property type="match status" value="1"/>
</dbReference>
<dbReference type="InterPro" id="IPR052557">
    <property type="entry name" value="CAP/Cytokinesis_protein"/>
</dbReference>
<evidence type="ECO:0000313" key="2">
    <source>
        <dbReference type="EMBL" id="SEL49123.1"/>
    </source>
</evidence>
<protein>
    <submittedName>
        <fullName evidence="2">Transglutaminase-like superfamily protein</fullName>
    </submittedName>
</protein>
<keyword evidence="3" id="KW-1185">Reference proteome</keyword>
<dbReference type="SUPFAM" id="SSF54001">
    <property type="entry name" value="Cysteine proteinases"/>
    <property type="match status" value="1"/>
</dbReference>
<dbReference type="STRING" id="228957.SAMN04488008_10429"/>
<dbReference type="PANTHER" id="PTHR46333:SF2">
    <property type="entry name" value="CYTOKINESIS PROTEIN 3"/>
    <property type="match status" value="1"/>
</dbReference>
<dbReference type="Pfam" id="PF01841">
    <property type="entry name" value="Transglut_core"/>
    <property type="match status" value="1"/>
</dbReference>
<dbReference type="AlphaFoldDB" id="A0A1H7QMF1"/>
<proteinExistence type="predicted"/>
<dbReference type="GO" id="GO:0005737">
    <property type="term" value="C:cytoplasm"/>
    <property type="evidence" value="ECO:0007669"/>
    <property type="project" value="TreeGrafter"/>
</dbReference>
<dbReference type="RefSeq" id="WP_091623368.1">
    <property type="nucleotide sequence ID" value="NZ_FNZN01000004.1"/>
</dbReference>
<sequence length="339" mass="39154">MRIAFVFWLVSFHFSFAQRSDFNGISFKKADSVAEVYKGEGLRNLPVLTYNLTAPLDTDVEKFRAIYTWISSNIENDYSSYLKISNKRKRLVNDRQAFLDWNNSMTPQVFDRLLTERKTACTGYAYLVKEMANLAGFKCEIIDGYGRTPTLILKEDSAPNHSWNRIEINNTWYVCDATWSAGQTILEDGNPKFESDYFDGYFFAEPELFAKNHFSINKEEIRLKDTESFTGFIEGPVIYKEAFLAPIIPLSPEKMKVYIKKGDVVTFKLDAPNNINDNNFQLLINTGGRQKTIQPNILRNLNKISLLYRFEKTGLHDVHILIDDDLIATYVVKVKNARY</sequence>
<dbReference type="OrthoDB" id="9788327at2"/>
<feature type="domain" description="Transglutaminase-like" evidence="1">
    <location>
        <begin position="113"/>
        <end position="179"/>
    </location>
</feature>
<accession>A0A1H7QMF1</accession>
<evidence type="ECO:0000259" key="1">
    <source>
        <dbReference type="SMART" id="SM00460"/>
    </source>
</evidence>
<organism evidence="2 3">
    <name type="scientific">Maribacter orientalis</name>
    <dbReference type="NCBI Taxonomy" id="228957"/>
    <lineage>
        <taxon>Bacteria</taxon>
        <taxon>Pseudomonadati</taxon>
        <taxon>Bacteroidota</taxon>
        <taxon>Flavobacteriia</taxon>
        <taxon>Flavobacteriales</taxon>
        <taxon>Flavobacteriaceae</taxon>
        <taxon>Maribacter</taxon>
    </lineage>
</organism>
<dbReference type="InterPro" id="IPR002931">
    <property type="entry name" value="Transglutaminase-like"/>
</dbReference>
<name>A0A1H7QMF1_9FLAO</name>
<dbReference type="EMBL" id="FNZN01000004">
    <property type="protein sequence ID" value="SEL49123.1"/>
    <property type="molecule type" value="Genomic_DNA"/>
</dbReference>